<dbReference type="Pfam" id="PF08299">
    <property type="entry name" value="Bac_DnaA_C"/>
    <property type="match status" value="1"/>
</dbReference>
<dbReference type="SMART" id="SM00760">
    <property type="entry name" value="Bac_DnaA_C"/>
    <property type="match status" value="1"/>
</dbReference>
<dbReference type="InterPro" id="IPR010921">
    <property type="entry name" value="Trp_repressor/repl_initiator"/>
</dbReference>
<name>A0ABT5JCB7_RHOTP</name>
<evidence type="ECO:0000313" key="3">
    <source>
        <dbReference type="EMBL" id="MDC7787335.1"/>
    </source>
</evidence>
<proteinExistence type="predicted"/>
<evidence type="ECO:0000313" key="4">
    <source>
        <dbReference type="Proteomes" id="UP001165652"/>
    </source>
</evidence>
<keyword evidence="4" id="KW-1185">Reference proteome</keyword>
<dbReference type="RefSeq" id="WP_272778175.1">
    <property type="nucleotide sequence ID" value="NZ_JAQQLI010000026.1"/>
</dbReference>
<feature type="domain" description="Chromosomal replication initiator DnaA C-terminal" evidence="2">
    <location>
        <begin position="7"/>
        <end position="76"/>
    </location>
</feature>
<accession>A0ABT5JCB7</accession>
<sequence>MSDGTVSIRMILRAVGLAWNVAAHKVRSNRRTADIAVPRHAVCLLASEMTGYTFAAIGRLLGDRDHTSIMHGVARGRALRDSDPDFAARFATARQIVLDELATADRWQDADAVEAARAVMAAADPWRAATDLSVDEVVAVAARAVALEEVAGGTYQLLALLDEFERLRRQPSLPQPPQRASEIAASVRALGDAIAEALQGLGYEYADPDTASEPKDETHGEAHQDRGPANAGAAE</sequence>
<organism evidence="3 4">
    <name type="scientific">Rhodoplanes tepidamans</name>
    <name type="common">Rhodoplanes cryptolactis</name>
    <dbReference type="NCBI Taxonomy" id="200616"/>
    <lineage>
        <taxon>Bacteria</taxon>
        <taxon>Pseudomonadati</taxon>
        <taxon>Pseudomonadota</taxon>
        <taxon>Alphaproteobacteria</taxon>
        <taxon>Hyphomicrobiales</taxon>
        <taxon>Nitrobacteraceae</taxon>
        <taxon>Rhodoplanes</taxon>
    </lineage>
</organism>
<dbReference type="Proteomes" id="UP001165652">
    <property type="component" value="Unassembled WGS sequence"/>
</dbReference>
<reference evidence="3" key="2">
    <citation type="submission" date="2023-02" db="EMBL/GenBank/DDBJ databases">
        <authorList>
            <person name="Rayyan A."/>
            <person name="Meyer T."/>
            <person name="Kyndt J.A."/>
        </authorList>
    </citation>
    <scope>NUCLEOTIDE SEQUENCE</scope>
    <source>
        <strain evidence="3">DSM 9987</strain>
    </source>
</reference>
<gene>
    <name evidence="3" type="ORF">PQJ73_16715</name>
</gene>
<feature type="region of interest" description="Disordered" evidence="1">
    <location>
        <begin position="204"/>
        <end position="235"/>
    </location>
</feature>
<evidence type="ECO:0000259" key="2">
    <source>
        <dbReference type="SMART" id="SM00760"/>
    </source>
</evidence>
<protein>
    <submittedName>
        <fullName evidence="3">Helix-turn-helix domain-containing protein</fullName>
    </submittedName>
</protein>
<dbReference type="InterPro" id="IPR013159">
    <property type="entry name" value="DnaA_C"/>
</dbReference>
<feature type="compositionally biased region" description="Basic and acidic residues" evidence="1">
    <location>
        <begin position="212"/>
        <end position="226"/>
    </location>
</feature>
<dbReference type="SUPFAM" id="SSF48295">
    <property type="entry name" value="TrpR-like"/>
    <property type="match status" value="1"/>
</dbReference>
<comment type="caution">
    <text evidence="3">The sequence shown here is derived from an EMBL/GenBank/DDBJ whole genome shotgun (WGS) entry which is preliminary data.</text>
</comment>
<reference evidence="3" key="1">
    <citation type="journal article" date="2023" name="Microbiol Resour">
        <title>Genome Sequences of Rhodoplanes serenus and Two Thermotolerant Strains, Rhodoplanes tepidamans and 'Rhodoplanes cryptolactis,' Further Refine the Genus.</title>
        <authorList>
            <person name="Rayyan A.A."/>
            <person name="Kyndt J.A."/>
        </authorList>
    </citation>
    <scope>NUCLEOTIDE SEQUENCE</scope>
    <source>
        <strain evidence="3">DSM 9987</strain>
    </source>
</reference>
<dbReference type="CDD" id="cd06571">
    <property type="entry name" value="Bac_DnaA_C"/>
    <property type="match status" value="1"/>
</dbReference>
<dbReference type="Gene3D" id="1.10.1750.10">
    <property type="match status" value="1"/>
</dbReference>
<dbReference type="EMBL" id="JAQQLI010000026">
    <property type="protein sequence ID" value="MDC7787335.1"/>
    <property type="molecule type" value="Genomic_DNA"/>
</dbReference>
<evidence type="ECO:0000256" key="1">
    <source>
        <dbReference type="SAM" id="MobiDB-lite"/>
    </source>
</evidence>